<evidence type="ECO:0000259" key="13">
    <source>
        <dbReference type="Pfam" id="PF00082"/>
    </source>
</evidence>
<evidence type="ECO:0000256" key="9">
    <source>
        <dbReference type="ARBA" id="ARBA00023136"/>
    </source>
</evidence>
<evidence type="ECO:0000313" key="14">
    <source>
        <dbReference type="EMBL" id="PBA23723.1"/>
    </source>
</evidence>
<keyword evidence="6 10" id="KW-0378">Hydrolase</keyword>
<feature type="active site" description="Charge relay system" evidence="10">
    <location>
        <position position="342"/>
    </location>
</feature>
<feature type="chain" id="PRO_5013376714" evidence="12">
    <location>
        <begin position="33"/>
        <end position="458"/>
    </location>
</feature>
<evidence type="ECO:0000256" key="3">
    <source>
        <dbReference type="ARBA" id="ARBA00022475"/>
    </source>
</evidence>
<keyword evidence="8 11" id="KW-1133">Transmembrane helix</keyword>
<organism evidence="14 15">
    <name type="scientific">Mycobacterium avium</name>
    <dbReference type="NCBI Taxonomy" id="1764"/>
    <lineage>
        <taxon>Bacteria</taxon>
        <taxon>Bacillati</taxon>
        <taxon>Actinomycetota</taxon>
        <taxon>Actinomycetes</taxon>
        <taxon>Mycobacteriales</taxon>
        <taxon>Mycobacteriaceae</taxon>
        <taxon>Mycobacterium</taxon>
        <taxon>Mycobacterium avium complex (MAC)</taxon>
    </lineage>
</organism>
<dbReference type="PRINTS" id="PR00723">
    <property type="entry name" value="SUBTILISIN"/>
</dbReference>
<dbReference type="InterPro" id="IPR023834">
    <property type="entry name" value="T7SS_pept_S8A_mycosin"/>
</dbReference>
<gene>
    <name evidence="14" type="primary">mycP</name>
    <name evidence="14" type="ORF">CKJ66_26945</name>
</gene>
<evidence type="ECO:0000256" key="10">
    <source>
        <dbReference type="PROSITE-ProRule" id="PRU01240"/>
    </source>
</evidence>
<evidence type="ECO:0000256" key="8">
    <source>
        <dbReference type="ARBA" id="ARBA00022989"/>
    </source>
</evidence>
<evidence type="ECO:0000256" key="11">
    <source>
        <dbReference type="SAM" id="Phobius"/>
    </source>
</evidence>
<dbReference type="GO" id="GO:0004252">
    <property type="term" value="F:serine-type endopeptidase activity"/>
    <property type="evidence" value="ECO:0007669"/>
    <property type="project" value="UniProtKB-UniRule"/>
</dbReference>
<dbReference type="PROSITE" id="PS00137">
    <property type="entry name" value="SUBTILASE_HIS"/>
    <property type="match status" value="1"/>
</dbReference>
<name>A0A2A2ZBE6_MYCAV</name>
<evidence type="ECO:0000256" key="5">
    <source>
        <dbReference type="ARBA" id="ARBA00022692"/>
    </source>
</evidence>
<evidence type="ECO:0000256" key="1">
    <source>
        <dbReference type="ARBA" id="ARBA00004162"/>
    </source>
</evidence>
<keyword evidence="9 11" id="KW-0472">Membrane</keyword>
<dbReference type="Pfam" id="PF00082">
    <property type="entry name" value="Peptidase_S8"/>
    <property type="match status" value="1"/>
</dbReference>
<accession>A0A2A2ZBE6</accession>
<keyword evidence="7 10" id="KW-0720">Serine protease</keyword>
<dbReference type="CDD" id="cd00306">
    <property type="entry name" value="Peptidases_S8_S53"/>
    <property type="match status" value="1"/>
</dbReference>
<evidence type="ECO:0000256" key="7">
    <source>
        <dbReference type="ARBA" id="ARBA00022825"/>
    </source>
</evidence>
<feature type="active site" description="Charge relay system" evidence="10">
    <location>
        <position position="101"/>
    </location>
</feature>
<dbReference type="EMBL" id="NSFD01000056">
    <property type="protein sequence ID" value="PBA23723.1"/>
    <property type="molecule type" value="Genomic_DNA"/>
</dbReference>
<feature type="domain" description="Peptidase S8/S53" evidence="13">
    <location>
        <begin position="92"/>
        <end position="389"/>
    </location>
</feature>
<feature type="active site" description="Charge relay system" evidence="10">
    <location>
        <position position="132"/>
    </location>
</feature>
<evidence type="ECO:0000256" key="2">
    <source>
        <dbReference type="ARBA" id="ARBA00011073"/>
    </source>
</evidence>
<comment type="similarity">
    <text evidence="2 10">Belongs to the peptidase S8 family.</text>
</comment>
<evidence type="ECO:0000256" key="12">
    <source>
        <dbReference type="SAM" id="SignalP"/>
    </source>
</evidence>
<dbReference type="AlphaFoldDB" id="A0A2A2ZBE6"/>
<dbReference type="PANTHER" id="PTHR43806">
    <property type="entry name" value="PEPTIDASE S8"/>
    <property type="match status" value="1"/>
</dbReference>
<comment type="caution">
    <text evidence="14">The sequence shown here is derived from an EMBL/GenBank/DDBJ whole genome shotgun (WGS) entry which is preliminary data.</text>
</comment>
<dbReference type="InterPro" id="IPR023827">
    <property type="entry name" value="Peptidase_S8_Asp-AS"/>
</dbReference>
<dbReference type="InterPro" id="IPR050131">
    <property type="entry name" value="Peptidase_S8_subtilisin-like"/>
</dbReference>
<protein>
    <submittedName>
        <fullName evidence="14">Type VII secretion-associated serine protease mycosin</fullName>
    </submittedName>
</protein>
<feature type="signal peptide" evidence="12">
    <location>
        <begin position="1"/>
        <end position="32"/>
    </location>
</feature>
<keyword evidence="3" id="KW-1003">Cell membrane</keyword>
<dbReference type="Proteomes" id="UP000217768">
    <property type="component" value="Unassembled WGS sequence"/>
</dbReference>
<dbReference type="Gene3D" id="3.40.50.200">
    <property type="entry name" value="Peptidase S8/S53 domain"/>
    <property type="match status" value="1"/>
</dbReference>
<proteinExistence type="inferred from homology"/>
<dbReference type="NCBIfam" id="TIGR03921">
    <property type="entry name" value="T7SS_mycosin"/>
    <property type="match status" value="1"/>
</dbReference>
<evidence type="ECO:0000313" key="15">
    <source>
        <dbReference type="Proteomes" id="UP000217768"/>
    </source>
</evidence>
<keyword evidence="12" id="KW-0732">Signal</keyword>
<dbReference type="InterPro" id="IPR022398">
    <property type="entry name" value="Peptidase_S8_His-AS"/>
</dbReference>
<dbReference type="InterPro" id="IPR000209">
    <property type="entry name" value="Peptidase_S8/S53_dom"/>
</dbReference>
<reference evidence="14 15" key="1">
    <citation type="submission" date="2017-08" db="EMBL/GenBank/DDBJ databases">
        <title>Phylogenetic analysis of Mycobacterium avium complex whole genomes.</title>
        <authorList>
            <person name="Caverly L.J."/>
            <person name="Spilker T."/>
            <person name="Lipuma J."/>
        </authorList>
    </citation>
    <scope>NUCLEOTIDE SEQUENCE [LARGE SCALE GENOMIC DNA]</scope>
    <source>
        <strain evidence="14 15">FLAC0165</strain>
    </source>
</reference>
<dbReference type="PROSITE" id="PS00136">
    <property type="entry name" value="SUBTILASE_ASP"/>
    <property type="match status" value="1"/>
</dbReference>
<evidence type="ECO:0000256" key="6">
    <source>
        <dbReference type="ARBA" id="ARBA00022801"/>
    </source>
</evidence>
<dbReference type="SUPFAM" id="SSF52743">
    <property type="entry name" value="Subtilisin-like"/>
    <property type="match status" value="1"/>
</dbReference>
<keyword evidence="4 10" id="KW-0645">Protease</keyword>
<dbReference type="InterPro" id="IPR015500">
    <property type="entry name" value="Peptidase_S8_subtilisin-rel"/>
</dbReference>
<sequence length="458" mass="47488">MIAVRPLVYRLSMVFVVSALVAVFSGAGLAHALTPPTIDAAAVPPDTVGPEQPMQLQVECQVPGVLPGSNFADPPPGWRLLNLGATRPFATGAGQTVAVIDTGVTPNPRLRNLRPGGDYVTDGDGLTDCDAHGTLVAGIIAAAPSPGDAFIGVAPDAALISIRQSSGHYRLQNPDQSDDPNLTETAIDLRAMARAVVHAVNLGATVINISMVSCMKAVRHADDRELGAALHWAVAERNVVVVVAAGNTGGDCRQNPPPPGTDPASWANVVTIASPAWWADDVLAVGSVQNDGTPSTTTLQGPWVDLAAPGENIVSTGNFPDGHLVNGLPGQDQILVPMFGDSYSAAYVSGVAALVRQKYPDLNAYQVMHRLKATAHAGPTTPDPSVGWGVVDPLAALTWNVADPAPTLPVNSIIHPAPPPPPPDYTPRRTATYLVLGIAGAILLAIGAWVALRRKSHP</sequence>
<dbReference type="PROSITE" id="PS51892">
    <property type="entry name" value="SUBTILASE"/>
    <property type="match status" value="1"/>
</dbReference>
<dbReference type="GO" id="GO:0005886">
    <property type="term" value="C:plasma membrane"/>
    <property type="evidence" value="ECO:0007669"/>
    <property type="project" value="UniProtKB-SubCell"/>
</dbReference>
<feature type="transmembrane region" description="Helical" evidence="11">
    <location>
        <begin position="431"/>
        <end position="452"/>
    </location>
</feature>
<keyword evidence="5 11" id="KW-0812">Transmembrane</keyword>
<dbReference type="PANTHER" id="PTHR43806:SF11">
    <property type="entry name" value="CEREVISIN-RELATED"/>
    <property type="match status" value="1"/>
</dbReference>
<evidence type="ECO:0000256" key="4">
    <source>
        <dbReference type="ARBA" id="ARBA00022670"/>
    </source>
</evidence>
<dbReference type="RefSeq" id="WP_095795253.1">
    <property type="nucleotide sequence ID" value="NZ_NSFD01000056.1"/>
</dbReference>
<dbReference type="GO" id="GO:0006508">
    <property type="term" value="P:proteolysis"/>
    <property type="evidence" value="ECO:0007669"/>
    <property type="project" value="UniProtKB-KW"/>
</dbReference>
<dbReference type="InterPro" id="IPR036852">
    <property type="entry name" value="Peptidase_S8/S53_dom_sf"/>
</dbReference>
<comment type="subcellular location">
    <subcellularLocation>
        <location evidence="1">Cell membrane</location>
        <topology evidence="1">Single-pass membrane protein</topology>
    </subcellularLocation>
</comment>